<dbReference type="CDD" id="cd16913">
    <property type="entry name" value="YkuD_like"/>
    <property type="match status" value="1"/>
</dbReference>
<evidence type="ECO:0000256" key="1">
    <source>
        <dbReference type="ARBA" id="ARBA00004752"/>
    </source>
</evidence>
<name>A0A8A1UUS9_STRR1</name>
<evidence type="ECO:0000256" key="7">
    <source>
        <dbReference type="SAM" id="MobiDB-lite"/>
    </source>
</evidence>
<feature type="compositionally biased region" description="Polar residues" evidence="7">
    <location>
        <begin position="43"/>
        <end position="52"/>
    </location>
</feature>
<dbReference type="GO" id="GO:0071555">
    <property type="term" value="P:cell wall organization"/>
    <property type="evidence" value="ECO:0007669"/>
    <property type="project" value="UniProtKB-UniRule"/>
</dbReference>
<dbReference type="UniPathway" id="UPA00219"/>
<dbReference type="GO" id="GO:0005576">
    <property type="term" value="C:extracellular region"/>
    <property type="evidence" value="ECO:0007669"/>
    <property type="project" value="TreeGrafter"/>
</dbReference>
<keyword evidence="5 6" id="KW-0961">Cell wall biogenesis/degradation</keyword>
<accession>A0A8A1UUS9</accession>
<dbReference type="Gene3D" id="2.40.440.10">
    <property type="entry name" value="L,D-transpeptidase catalytic domain-like"/>
    <property type="match status" value="1"/>
</dbReference>
<evidence type="ECO:0000259" key="8">
    <source>
        <dbReference type="PROSITE" id="PS52029"/>
    </source>
</evidence>
<dbReference type="Pfam" id="PF03734">
    <property type="entry name" value="YkuD"/>
    <property type="match status" value="1"/>
</dbReference>
<dbReference type="InterPro" id="IPR002477">
    <property type="entry name" value="Peptidoglycan-bd-like"/>
</dbReference>
<dbReference type="Pfam" id="PF01471">
    <property type="entry name" value="PG_binding_1"/>
    <property type="match status" value="1"/>
</dbReference>
<comment type="pathway">
    <text evidence="1 6">Cell wall biogenesis; peptidoglycan biosynthesis.</text>
</comment>
<feature type="region of interest" description="Disordered" evidence="7">
    <location>
        <begin position="43"/>
        <end position="110"/>
    </location>
</feature>
<dbReference type="Gene3D" id="1.10.101.10">
    <property type="entry name" value="PGBD-like superfamily/PGBD"/>
    <property type="match status" value="1"/>
</dbReference>
<dbReference type="GO" id="GO:0016740">
    <property type="term" value="F:transferase activity"/>
    <property type="evidence" value="ECO:0007669"/>
    <property type="project" value="UniProtKB-KW"/>
</dbReference>
<evidence type="ECO:0000256" key="5">
    <source>
        <dbReference type="ARBA" id="ARBA00023316"/>
    </source>
</evidence>
<gene>
    <name evidence="9" type="ORF">SRIM_025670</name>
</gene>
<evidence type="ECO:0000256" key="2">
    <source>
        <dbReference type="ARBA" id="ARBA00022679"/>
    </source>
</evidence>
<dbReference type="GO" id="GO:0071972">
    <property type="term" value="F:peptidoglycan L,D-transpeptidase activity"/>
    <property type="evidence" value="ECO:0007669"/>
    <property type="project" value="TreeGrafter"/>
</dbReference>
<dbReference type="PANTHER" id="PTHR30582:SF33">
    <property type="entry name" value="EXPORTED PROTEIN"/>
    <property type="match status" value="1"/>
</dbReference>
<dbReference type="InterPro" id="IPR036365">
    <property type="entry name" value="PGBD-like_sf"/>
</dbReference>
<evidence type="ECO:0000256" key="3">
    <source>
        <dbReference type="ARBA" id="ARBA00022960"/>
    </source>
</evidence>
<feature type="compositionally biased region" description="Basic residues" evidence="7">
    <location>
        <begin position="69"/>
        <end position="96"/>
    </location>
</feature>
<keyword evidence="4 6" id="KW-0573">Peptidoglycan synthesis</keyword>
<reference evidence="9" key="1">
    <citation type="submission" date="2012-12" db="EMBL/GenBank/DDBJ databases">
        <authorList>
            <person name="Pethick F.E."/>
            <person name="MacFadyen A.C."/>
            <person name="Tang Z."/>
            <person name="Sangal V."/>
            <person name="Tze-Tze L."/>
            <person name="Chu J."/>
            <person name="Guo M."/>
            <person name="Kirby R."/>
            <person name="Hoskisson P.A."/>
            <person name="Herron P.R."/>
            <person name="Hunter I.S."/>
        </authorList>
    </citation>
    <scope>NUCLEOTIDE SEQUENCE</scope>
    <source>
        <strain evidence="9">ATCC 10970</strain>
    </source>
</reference>
<dbReference type="PANTHER" id="PTHR30582">
    <property type="entry name" value="L,D-TRANSPEPTIDASE"/>
    <property type="match status" value="1"/>
</dbReference>
<sequence>MTRMRRGRAVRKGQAVAAGLLVVAVTAGCKTVVITPSGGYSPTAASLQSHTPQRAEAHPAPARTPTRTPPKRPRPTKPKKPAKPKLKRPKPVKHARGPAQTVLAQGSRGPRVRALQARLAQLSHFVQKPTGYYGRRTAASVSAFQRKHGLRGTGTLDKATWNTLRALTRPPTRPEMYPTTSRPVAAPDPRCLKGRVLCVSKQSNTLAWMVNGQVRATMDVRFGAQYTPTREGTFRVGLKSRRHVSSIYHTPMPYAMFFSGGQAIHFSPDFAAHGYRGASHGCVNVRDKTKIATLFQQVRVGDKVVIYK</sequence>
<keyword evidence="2" id="KW-0808">Transferase</keyword>
<dbReference type="SUPFAM" id="SSF141523">
    <property type="entry name" value="L,D-transpeptidase catalytic domain-like"/>
    <property type="match status" value="1"/>
</dbReference>
<evidence type="ECO:0000256" key="6">
    <source>
        <dbReference type="PROSITE-ProRule" id="PRU01373"/>
    </source>
</evidence>
<proteinExistence type="predicted"/>
<evidence type="ECO:0000313" key="10">
    <source>
        <dbReference type="Proteomes" id="UP000011074"/>
    </source>
</evidence>
<dbReference type="InterPro" id="IPR038063">
    <property type="entry name" value="Transpep_catalytic_dom"/>
</dbReference>
<reference evidence="9" key="3">
    <citation type="journal article" date="2021" name="bioRxiv">
        <title>Bilateral symmetry of linear streptomycete chromosomes.</title>
        <authorList>
            <person name="Algora-Gallardo L."/>
            <person name="Schniete J.K."/>
            <person name="Mark D.R."/>
            <person name="Hunter I.S."/>
            <person name="Herron P.R."/>
        </authorList>
    </citation>
    <scope>NUCLEOTIDE SEQUENCE</scope>
    <source>
        <strain evidence="9">ATCC 10970</strain>
    </source>
</reference>
<dbReference type="InterPro" id="IPR050979">
    <property type="entry name" value="LD-transpeptidase"/>
</dbReference>
<dbReference type="InterPro" id="IPR005490">
    <property type="entry name" value="LD_TPept_cat_dom"/>
</dbReference>
<dbReference type="PROSITE" id="PS52029">
    <property type="entry name" value="LD_TPASE"/>
    <property type="match status" value="1"/>
</dbReference>
<dbReference type="GO" id="GO:0018104">
    <property type="term" value="P:peptidoglycan-protein cross-linking"/>
    <property type="evidence" value="ECO:0007669"/>
    <property type="project" value="TreeGrafter"/>
</dbReference>
<dbReference type="PROSITE" id="PS51257">
    <property type="entry name" value="PROKAR_LIPOPROTEIN"/>
    <property type="match status" value="1"/>
</dbReference>
<dbReference type="AlphaFoldDB" id="A0A8A1UUS9"/>
<feature type="active site" description="Proton donor/acceptor" evidence="6">
    <location>
        <position position="265"/>
    </location>
</feature>
<dbReference type="EMBL" id="CP048261">
    <property type="protein sequence ID" value="QST83101.1"/>
    <property type="molecule type" value="Genomic_DNA"/>
</dbReference>
<dbReference type="GO" id="GO:0008360">
    <property type="term" value="P:regulation of cell shape"/>
    <property type="evidence" value="ECO:0007669"/>
    <property type="project" value="UniProtKB-UniRule"/>
</dbReference>
<dbReference type="InterPro" id="IPR036366">
    <property type="entry name" value="PGBDSf"/>
</dbReference>
<evidence type="ECO:0000313" key="9">
    <source>
        <dbReference type="EMBL" id="QST83101.1"/>
    </source>
</evidence>
<protein>
    <submittedName>
        <fullName evidence="9">Murein L,D-transpeptidase</fullName>
    </submittedName>
</protein>
<keyword evidence="3 6" id="KW-0133">Cell shape</keyword>
<reference evidence="9" key="2">
    <citation type="submission" date="2020-01" db="EMBL/GenBank/DDBJ databases">
        <authorList>
            <person name="Algora L."/>
            <person name="Schniete J.K."/>
            <person name="MacFadyen A."/>
            <person name="Hoskisson P.A."/>
            <person name="Hunter I.S."/>
            <person name="Herron P.R."/>
        </authorList>
    </citation>
    <scope>NUCLEOTIDE SEQUENCE</scope>
    <source>
        <strain evidence="9">ATCC 10970</strain>
    </source>
</reference>
<organism evidence="9 10">
    <name type="scientific">Streptomyces rimosus subsp. rimosus (strain ATCC 10970 / DSM 40260 / JCM 4667 / NRRL 2234)</name>
    <dbReference type="NCBI Taxonomy" id="1265868"/>
    <lineage>
        <taxon>Bacteria</taxon>
        <taxon>Bacillati</taxon>
        <taxon>Actinomycetota</taxon>
        <taxon>Actinomycetes</taxon>
        <taxon>Kitasatosporales</taxon>
        <taxon>Streptomycetaceae</taxon>
        <taxon>Streptomyces</taxon>
    </lineage>
</organism>
<dbReference type="Proteomes" id="UP000011074">
    <property type="component" value="Chromosome"/>
</dbReference>
<feature type="domain" description="L,D-TPase catalytic" evidence="8">
    <location>
        <begin position="195"/>
        <end position="307"/>
    </location>
</feature>
<dbReference type="SUPFAM" id="SSF47090">
    <property type="entry name" value="PGBD-like"/>
    <property type="match status" value="1"/>
</dbReference>
<evidence type="ECO:0000256" key="4">
    <source>
        <dbReference type="ARBA" id="ARBA00022984"/>
    </source>
</evidence>
<feature type="active site" description="Nucleophile" evidence="6">
    <location>
        <position position="282"/>
    </location>
</feature>